<dbReference type="Proteomes" id="UP000663866">
    <property type="component" value="Unassembled WGS sequence"/>
</dbReference>
<keyword evidence="3" id="KW-1185">Reference proteome</keyword>
<dbReference type="AlphaFoldDB" id="A0A820YMN7"/>
<organism evidence="2 3">
    <name type="scientific">Rotaria magnacalcarata</name>
    <dbReference type="NCBI Taxonomy" id="392030"/>
    <lineage>
        <taxon>Eukaryota</taxon>
        <taxon>Metazoa</taxon>
        <taxon>Spiralia</taxon>
        <taxon>Gnathifera</taxon>
        <taxon>Rotifera</taxon>
        <taxon>Eurotatoria</taxon>
        <taxon>Bdelloidea</taxon>
        <taxon>Philodinida</taxon>
        <taxon>Philodinidae</taxon>
        <taxon>Rotaria</taxon>
    </lineage>
</organism>
<accession>A0A820YMN7</accession>
<evidence type="ECO:0000313" key="2">
    <source>
        <dbReference type="EMBL" id="CAF4547221.1"/>
    </source>
</evidence>
<evidence type="ECO:0000259" key="1">
    <source>
        <dbReference type="Pfam" id="PF24626"/>
    </source>
</evidence>
<feature type="non-terminal residue" evidence="2">
    <location>
        <position position="1"/>
    </location>
</feature>
<proteinExistence type="predicted"/>
<dbReference type="Pfam" id="PF24626">
    <property type="entry name" value="SH3_Tf2-1"/>
    <property type="match status" value="1"/>
</dbReference>
<feature type="domain" description="Tf2-1-like SH3-like" evidence="1">
    <location>
        <begin position="40"/>
        <end position="94"/>
    </location>
</feature>
<dbReference type="EMBL" id="CAJOBG010060506">
    <property type="protein sequence ID" value="CAF4547221.1"/>
    <property type="molecule type" value="Genomic_DNA"/>
</dbReference>
<sequence length="95" mass="11519">PRMYEDIIEFVKSCSTCTIDRYSRRNYGDYRINETYIIGDFVYVKRLGLNYKLASKYNGPYQIIQQLNESIYRLQNPNELNEIFNVHTSRLRRCY</sequence>
<comment type="caution">
    <text evidence="2">The sequence shown here is derived from an EMBL/GenBank/DDBJ whole genome shotgun (WGS) entry which is preliminary data.</text>
</comment>
<reference evidence="2" key="1">
    <citation type="submission" date="2021-02" db="EMBL/GenBank/DDBJ databases">
        <authorList>
            <person name="Nowell W R."/>
        </authorList>
    </citation>
    <scope>NUCLEOTIDE SEQUENCE</scope>
</reference>
<evidence type="ECO:0000313" key="3">
    <source>
        <dbReference type="Proteomes" id="UP000663866"/>
    </source>
</evidence>
<gene>
    <name evidence="2" type="ORF">OVN521_LOCUS43046</name>
</gene>
<protein>
    <recommendedName>
        <fullName evidence="1">Tf2-1-like SH3-like domain-containing protein</fullName>
    </recommendedName>
</protein>
<dbReference type="InterPro" id="IPR056924">
    <property type="entry name" value="SH3_Tf2-1"/>
</dbReference>
<name>A0A820YMN7_9BILA</name>